<dbReference type="InterPro" id="IPR001138">
    <property type="entry name" value="Zn2Cys6_DnaBD"/>
</dbReference>
<dbReference type="InterPro" id="IPR050797">
    <property type="entry name" value="Carb_Metab_Trans_Reg"/>
</dbReference>
<dbReference type="PROSITE" id="PS50048">
    <property type="entry name" value="ZN2_CY6_FUNGAL_2"/>
    <property type="match status" value="1"/>
</dbReference>
<dbReference type="GeneID" id="9094359"/>
<dbReference type="Proteomes" id="UP000002059">
    <property type="component" value="Partially assembled WGS sequence"/>
</dbReference>
<dbReference type="CDD" id="cd12148">
    <property type="entry name" value="fungal_TF_MHR"/>
    <property type="match status" value="1"/>
</dbReference>
<proteinExistence type="predicted"/>
<dbReference type="GO" id="GO:0008270">
    <property type="term" value="F:zinc ion binding"/>
    <property type="evidence" value="ECO:0007669"/>
    <property type="project" value="InterPro"/>
</dbReference>
<protein>
    <submittedName>
        <fullName evidence="8">C6 transcription factor (AmyR)</fullName>
    </submittedName>
</protein>
<keyword evidence="4" id="KW-0804">Transcription</keyword>
<sequence>MGFFAGWHVRKRKNPFDDNPESFQKFVLSGPDQRLITSTSYHVFEQARASPRFLLQVFANGAIMDTPKVKTTMKQVCDNCRRRKLKCNRLYPCDRCRSALLCCAYTDVLQRKGPKFRTFYPRSSLGSPGNESPCSPSFPTPPHSTFSGDFDRSLPPLPAPPFLLPGPIISSDSSSWEYPPDPQPVSSRLSSLVILAHLNVYLKYLFPIMPVFKPDQILADSSEPARLPPQRYAFLAALCAATHIQLKLDGPAQRDGSDKDPTPIDDGTLISGEDLLSEALRARLDYDLIDSPSIDNLLTSFYLFISYGNLERHHHAWYYLCQAVFMAHTLRLHQESSYSNFDAGEAEERRRVFWLLFVTERAYALQQTKPVMLRNSIRKPEVFNEDDPILAYGFLNLINLFEKLSPDLYDWIVSGQVDEASGQALANLIFRDLSSPMSLEGVLETQQIDILVTQQWLRAAMWKLPERGMFQKSFGSQETLPSDLSIAARRSMMEVLEVASEAAIDSEGIGTIHSFYPFFPIRRAAVS</sequence>
<evidence type="ECO:0000256" key="6">
    <source>
        <dbReference type="SAM" id="MobiDB-lite"/>
    </source>
</evidence>
<evidence type="ECO:0000313" key="9">
    <source>
        <dbReference type="Proteomes" id="UP000002059"/>
    </source>
</evidence>
<evidence type="ECO:0000256" key="4">
    <source>
        <dbReference type="ARBA" id="ARBA00023163"/>
    </source>
</evidence>
<dbReference type="CDD" id="cd00067">
    <property type="entry name" value="GAL4"/>
    <property type="match status" value="1"/>
</dbReference>
<feature type="domain" description="Zn(2)-C6 fungal-type" evidence="7">
    <location>
        <begin position="76"/>
        <end position="105"/>
    </location>
</feature>
<name>C1H8C5_PARBA</name>
<dbReference type="RefSeq" id="XP_015700494.1">
    <property type="nucleotide sequence ID" value="XM_015846059.1"/>
</dbReference>
<dbReference type="SMART" id="SM00066">
    <property type="entry name" value="GAL4"/>
    <property type="match status" value="1"/>
</dbReference>
<keyword evidence="5" id="KW-0539">Nucleus</keyword>
<reference evidence="8 9" key="1">
    <citation type="journal article" date="2011" name="PLoS Genet.">
        <title>Comparative genomic analysis of human fungal pathogens causing paracoccidioidomycosis.</title>
        <authorList>
            <person name="Desjardins C.A."/>
            <person name="Champion M.D."/>
            <person name="Holder J.W."/>
            <person name="Muszewska A."/>
            <person name="Goldberg J."/>
            <person name="Bailao A.M."/>
            <person name="Brigido M.M."/>
            <person name="Ferreira M.E."/>
            <person name="Garcia A.M."/>
            <person name="Grynberg M."/>
            <person name="Gujja S."/>
            <person name="Heiman D.I."/>
            <person name="Henn M.R."/>
            <person name="Kodira C.D."/>
            <person name="Leon-Narvaez H."/>
            <person name="Longo L.V."/>
            <person name="Ma L.J."/>
            <person name="Malavazi I."/>
            <person name="Matsuo A.L."/>
            <person name="Morais F.V."/>
            <person name="Pereira M."/>
            <person name="Rodriguez-Brito S."/>
            <person name="Sakthikumar S."/>
            <person name="Salem-Izacc S.M."/>
            <person name="Sykes S.M."/>
            <person name="Teixeira M.M."/>
            <person name="Vallejo M.C."/>
            <person name="Walter M.E."/>
            <person name="Yandava C."/>
            <person name="Young S."/>
            <person name="Zeng Q."/>
            <person name="Zucker J."/>
            <person name="Felipe M.S."/>
            <person name="Goldman G.H."/>
            <person name="Haas B.J."/>
            <person name="McEwen J.G."/>
            <person name="Nino-Vega G."/>
            <person name="Puccia R."/>
            <person name="San-Blas G."/>
            <person name="Soares C.M."/>
            <person name="Birren B.W."/>
            <person name="Cuomo C.A."/>
        </authorList>
    </citation>
    <scope>NUCLEOTIDE SEQUENCE [LARGE SCALE GENOMIC DNA]</scope>
    <source>
        <strain evidence="9">ATCC MYA-826 / Pb01</strain>
    </source>
</reference>
<dbReference type="InterPro" id="IPR036864">
    <property type="entry name" value="Zn2-C6_fun-type_DNA-bd_sf"/>
</dbReference>
<evidence type="ECO:0000313" key="8">
    <source>
        <dbReference type="EMBL" id="EEH36503.2"/>
    </source>
</evidence>
<dbReference type="PROSITE" id="PS00463">
    <property type="entry name" value="ZN2_CY6_FUNGAL_1"/>
    <property type="match status" value="1"/>
</dbReference>
<evidence type="ECO:0000256" key="5">
    <source>
        <dbReference type="ARBA" id="ARBA00023242"/>
    </source>
</evidence>
<dbReference type="VEuPathDB" id="FungiDB:PAAG_06921"/>
<dbReference type="GO" id="GO:0000981">
    <property type="term" value="F:DNA-binding transcription factor activity, RNA polymerase II-specific"/>
    <property type="evidence" value="ECO:0007669"/>
    <property type="project" value="InterPro"/>
</dbReference>
<dbReference type="Gene3D" id="4.10.240.10">
    <property type="entry name" value="Zn(2)-C6 fungal-type DNA-binding domain"/>
    <property type="match status" value="1"/>
</dbReference>
<evidence type="ECO:0000256" key="3">
    <source>
        <dbReference type="ARBA" id="ARBA00023125"/>
    </source>
</evidence>
<dbReference type="eggNOG" id="ENOG502RZG2">
    <property type="taxonomic scope" value="Eukaryota"/>
</dbReference>
<dbReference type="Pfam" id="PF00172">
    <property type="entry name" value="Zn_clus"/>
    <property type="match status" value="1"/>
</dbReference>
<evidence type="ECO:0000256" key="1">
    <source>
        <dbReference type="ARBA" id="ARBA00022723"/>
    </source>
</evidence>
<dbReference type="AlphaFoldDB" id="C1H8C5"/>
<feature type="region of interest" description="Disordered" evidence="6">
    <location>
        <begin position="120"/>
        <end position="141"/>
    </location>
</feature>
<evidence type="ECO:0000259" key="7">
    <source>
        <dbReference type="PROSITE" id="PS50048"/>
    </source>
</evidence>
<organism evidence="8 9">
    <name type="scientific">Paracoccidioides lutzii (strain ATCC MYA-826 / Pb01)</name>
    <name type="common">Paracoccidioides brasiliensis</name>
    <dbReference type="NCBI Taxonomy" id="502779"/>
    <lineage>
        <taxon>Eukaryota</taxon>
        <taxon>Fungi</taxon>
        <taxon>Dikarya</taxon>
        <taxon>Ascomycota</taxon>
        <taxon>Pezizomycotina</taxon>
        <taxon>Eurotiomycetes</taxon>
        <taxon>Eurotiomycetidae</taxon>
        <taxon>Onygenales</taxon>
        <taxon>Ajellomycetaceae</taxon>
        <taxon>Paracoccidioides</taxon>
    </lineage>
</organism>
<keyword evidence="1" id="KW-0479">Metal-binding</keyword>
<dbReference type="SMART" id="SM00906">
    <property type="entry name" value="Fungal_trans"/>
    <property type="match status" value="1"/>
</dbReference>
<dbReference type="PANTHER" id="PTHR31668:SF19">
    <property type="entry name" value="ZN(2)-C6 FUNGAL-TYPE DOMAIN-CONTAINING PROTEIN-RELATED"/>
    <property type="match status" value="1"/>
</dbReference>
<dbReference type="STRING" id="502779.C1H8C5"/>
<keyword evidence="9" id="KW-1185">Reference proteome</keyword>
<dbReference type="OMA" id="PKQACDN"/>
<dbReference type="OrthoDB" id="4132249at2759"/>
<dbReference type="SUPFAM" id="SSF57701">
    <property type="entry name" value="Zn2/Cys6 DNA-binding domain"/>
    <property type="match status" value="1"/>
</dbReference>
<dbReference type="HOGENOM" id="CLU_016574_6_2_1"/>
<dbReference type="KEGG" id="pbl:PAAG_06921"/>
<keyword evidence="3" id="KW-0238">DNA-binding</keyword>
<dbReference type="Pfam" id="PF04082">
    <property type="entry name" value="Fungal_trans"/>
    <property type="match status" value="1"/>
</dbReference>
<dbReference type="EMBL" id="KN294012">
    <property type="protein sequence ID" value="EEH36503.2"/>
    <property type="molecule type" value="Genomic_DNA"/>
</dbReference>
<dbReference type="GO" id="GO:0003677">
    <property type="term" value="F:DNA binding"/>
    <property type="evidence" value="ECO:0007669"/>
    <property type="project" value="UniProtKB-KW"/>
</dbReference>
<dbReference type="InterPro" id="IPR007219">
    <property type="entry name" value="XnlR_reg_dom"/>
</dbReference>
<gene>
    <name evidence="8" type="ORF">PAAG_06921</name>
</gene>
<dbReference type="PANTHER" id="PTHR31668">
    <property type="entry name" value="GLUCOSE TRANSPORT TRANSCRIPTION REGULATOR RGT1-RELATED-RELATED"/>
    <property type="match status" value="1"/>
</dbReference>
<dbReference type="GO" id="GO:0006351">
    <property type="term" value="P:DNA-templated transcription"/>
    <property type="evidence" value="ECO:0007669"/>
    <property type="project" value="InterPro"/>
</dbReference>
<keyword evidence="2" id="KW-0805">Transcription regulation</keyword>
<evidence type="ECO:0000256" key="2">
    <source>
        <dbReference type="ARBA" id="ARBA00023015"/>
    </source>
</evidence>
<accession>C1H8C5</accession>